<protein>
    <submittedName>
        <fullName evidence="10">Nodulation protein NfeD</fullName>
    </submittedName>
</protein>
<dbReference type="CDD" id="cd07020">
    <property type="entry name" value="Clp_protease_NfeD_1"/>
    <property type="match status" value="1"/>
</dbReference>
<gene>
    <name evidence="10" type="ORF">J9253_15085</name>
</gene>
<feature type="transmembrane region" description="Helical" evidence="5">
    <location>
        <begin position="351"/>
        <end position="372"/>
    </location>
</feature>
<keyword evidence="11" id="KW-1185">Reference proteome</keyword>
<feature type="chain" id="PRO_5045423565" evidence="6">
    <location>
        <begin position="24"/>
        <end position="446"/>
    </location>
</feature>
<feature type="transmembrane region" description="Helical" evidence="5">
    <location>
        <begin position="249"/>
        <end position="272"/>
    </location>
</feature>
<dbReference type="Pfam" id="PF24961">
    <property type="entry name" value="NfeD_membrane"/>
    <property type="match status" value="1"/>
</dbReference>
<dbReference type="InterPro" id="IPR029045">
    <property type="entry name" value="ClpP/crotonase-like_dom_sf"/>
</dbReference>
<dbReference type="InterPro" id="IPR002810">
    <property type="entry name" value="NfeD-like_C"/>
</dbReference>
<organism evidence="10 11">
    <name type="scientific">Thiothrix litoralis</name>
    <dbReference type="NCBI Taxonomy" id="2891210"/>
    <lineage>
        <taxon>Bacteria</taxon>
        <taxon>Pseudomonadati</taxon>
        <taxon>Pseudomonadota</taxon>
        <taxon>Gammaproteobacteria</taxon>
        <taxon>Thiotrichales</taxon>
        <taxon>Thiotrichaceae</taxon>
        <taxon>Thiothrix</taxon>
    </lineage>
</organism>
<evidence type="ECO:0000313" key="11">
    <source>
        <dbReference type="Proteomes" id="UP000672039"/>
    </source>
</evidence>
<dbReference type="SUPFAM" id="SSF141322">
    <property type="entry name" value="NfeD domain-like"/>
    <property type="match status" value="1"/>
</dbReference>
<sequence>MRYCIRLIVLLSLLVFLPLNAQAEGKVLVIHIEGAIGPVTQDLIVRSIARAEAESADLLVLEMNTPGGLDTSMRTIISAILASKVPVATYVAPSGSRAASAGTYILYASHLAAMAPATNLGSATPIQIGGLPGVPNPPKPEAQDAIPKTVEPADAMEKKIINDAAAYIRGLAELRGRNAAWAEAAVREAVNLTASEALAKGVTDIVATDMDDLLRQVNGREVTTTAGKMILTTAGSSIERIEPDWRSELLAVITNPNIALILLLVGIYGLIIEFSNPGFILPGVTGAICLLLAAYAFQMLPVNYVGLALIIIGIGFMITEFFVVSGGVLGVGGLLAFVIGSVILFDDQYLAISLPLFGGIAVIAGGFLLWMLSRFAALRHTPVVSGMEHLIGQVGKPIQAFSGQGHIYLNGEYWSAHSTQPIRAGQAVRVTAVHDMMLEIQPEEKT</sequence>
<evidence type="ECO:0000256" key="1">
    <source>
        <dbReference type="ARBA" id="ARBA00004141"/>
    </source>
</evidence>
<evidence type="ECO:0000256" key="2">
    <source>
        <dbReference type="ARBA" id="ARBA00022692"/>
    </source>
</evidence>
<evidence type="ECO:0000259" key="8">
    <source>
        <dbReference type="Pfam" id="PF24961"/>
    </source>
</evidence>
<evidence type="ECO:0000256" key="3">
    <source>
        <dbReference type="ARBA" id="ARBA00022989"/>
    </source>
</evidence>
<dbReference type="Pfam" id="PF25145">
    <property type="entry name" value="NfeD1b_N"/>
    <property type="match status" value="1"/>
</dbReference>
<keyword evidence="3 5" id="KW-1133">Transmembrane helix</keyword>
<evidence type="ECO:0000256" key="6">
    <source>
        <dbReference type="SAM" id="SignalP"/>
    </source>
</evidence>
<evidence type="ECO:0000256" key="5">
    <source>
        <dbReference type="SAM" id="Phobius"/>
    </source>
</evidence>
<dbReference type="InterPro" id="IPR056739">
    <property type="entry name" value="NfeD_membrane"/>
</dbReference>
<evidence type="ECO:0000259" key="7">
    <source>
        <dbReference type="Pfam" id="PF01957"/>
    </source>
</evidence>
<feature type="domain" description="NfeD1b N-terminal" evidence="9">
    <location>
        <begin position="26"/>
        <end position="219"/>
    </location>
</feature>
<feature type="transmembrane region" description="Helical" evidence="5">
    <location>
        <begin position="279"/>
        <end position="298"/>
    </location>
</feature>
<evidence type="ECO:0000259" key="9">
    <source>
        <dbReference type="Pfam" id="PF25145"/>
    </source>
</evidence>
<dbReference type="RefSeq" id="WP_210221737.1">
    <property type="nucleotide sequence ID" value="NZ_CP072801.1"/>
</dbReference>
<dbReference type="InterPro" id="IPR012340">
    <property type="entry name" value="NA-bd_OB-fold"/>
</dbReference>
<feature type="transmembrane region" description="Helical" evidence="5">
    <location>
        <begin position="328"/>
        <end position="345"/>
    </location>
</feature>
<dbReference type="InterPro" id="IPR056738">
    <property type="entry name" value="NfeD1b_N"/>
</dbReference>
<dbReference type="Proteomes" id="UP000672039">
    <property type="component" value="Chromosome"/>
</dbReference>
<feature type="domain" description="NfeD integral membrane" evidence="8">
    <location>
        <begin position="257"/>
        <end position="373"/>
    </location>
</feature>
<keyword evidence="4 5" id="KW-0472">Membrane</keyword>
<dbReference type="EMBL" id="CP072801">
    <property type="protein sequence ID" value="QTR45320.1"/>
    <property type="molecule type" value="Genomic_DNA"/>
</dbReference>
<keyword evidence="2 5" id="KW-0812">Transmembrane</keyword>
<keyword evidence="6" id="KW-0732">Signal</keyword>
<dbReference type="Pfam" id="PF01957">
    <property type="entry name" value="NfeD"/>
    <property type="match status" value="1"/>
</dbReference>
<dbReference type="InterPro" id="IPR052165">
    <property type="entry name" value="Membrane_assoc_protease"/>
</dbReference>
<dbReference type="Gene3D" id="2.40.50.140">
    <property type="entry name" value="Nucleic acid-binding proteins"/>
    <property type="match status" value="1"/>
</dbReference>
<dbReference type="SUPFAM" id="SSF52096">
    <property type="entry name" value="ClpP/crotonase"/>
    <property type="match status" value="1"/>
</dbReference>
<accession>A0ABX7WPC0</accession>
<comment type="subcellular location">
    <subcellularLocation>
        <location evidence="1">Membrane</location>
        <topology evidence="1">Multi-pass membrane protein</topology>
    </subcellularLocation>
</comment>
<dbReference type="Gene3D" id="3.90.226.10">
    <property type="entry name" value="2-enoyl-CoA Hydratase, Chain A, domain 1"/>
    <property type="match status" value="1"/>
</dbReference>
<dbReference type="PANTHER" id="PTHR33507:SF4">
    <property type="entry name" value="NODULATION COMPETITIVENESS PROTEIN NFED"/>
    <property type="match status" value="1"/>
</dbReference>
<evidence type="ECO:0000313" key="10">
    <source>
        <dbReference type="EMBL" id="QTR45320.1"/>
    </source>
</evidence>
<reference evidence="10 11" key="1">
    <citation type="submission" date="2021-04" db="EMBL/GenBank/DDBJ databases">
        <title>Genomics, taxonomy and metabolism of representatives of sulfur bacteria of the genus Thiothrix: Thiothrix fructosivorans QT, Thiothrix unzii A1T and three new species, Thiothrix subterranea sp. nov., Thiothrix litoralis sp. nov. and 'Candidatus Thiothrix anitrata' sp. nov.</title>
        <authorList>
            <person name="Ravin N.V."/>
            <person name="Smolyakov D."/>
            <person name="Rudenko T.S."/>
            <person name="Mardanov A.V."/>
            <person name="Beletsky A.V."/>
            <person name="Markov N.D."/>
            <person name="Fomenkov A.I."/>
            <person name="Roberts R.J."/>
            <person name="Karnachuk O.V."/>
            <person name="Novikov A."/>
            <person name="Grabovich M.Y."/>
        </authorList>
    </citation>
    <scope>NUCLEOTIDE SEQUENCE [LARGE SCALE GENOMIC DNA]</scope>
    <source>
        <strain evidence="10 11">AS</strain>
    </source>
</reference>
<feature type="transmembrane region" description="Helical" evidence="5">
    <location>
        <begin position="304"/>
        <end position="323"/>
    </location>
</feature>
<name>A0ABX7WPC0_9GAMM</name>
<dbReference type="PANTHER" id="PTHR33507">
    <property type="entry name" value="INNER MEMBRANE PROTEIN YBBJ"/>
    <property type="match status" value="1"/>
</dbReference>
<feature type="signal peptide" evidence="6">
    <location>
        <begin position="1"/>
        <end position="23"/>
    </location>
</feature>
<evidence type="ECO:0000256" key="4">
    <source>
        <dbReference type="ARBA" id="ARBA00023136"/>
    </source>
</evidence>
<proteinExistence type="predicted"/>
<feature type="domain" description="NfeD-like C-terminal" evidence="7">
    <location>
        <begin position="388"/>
        <end position="442"/>
    </location>
</feature>